<proteinExistence type="predicted"/>
<evidence type="ECO:0000313" key="2">
    <source>
        <dbReference type="Proteomes" id="UP000199087"/>
    </source>
</evidence>
<accession>A0A0U1P3G6</accession>
<evidence type="ECO:0008006" key="3">
    <source>
        <dbReference type="Google" id="ProtNLM"/>
    </source>
</evidence>
<gene>
    <name evidence="1" type="ORF">BN000_04847</name>
</gene>
<reference evidence="2" key="1">
    <citation type="submission" date="2015-05" db="EMBL/GenBank/DDBJ databases">
        <authorList>
            <person name="Urmite Genomes"/>
        </authorList>
    </citation>
    <scope>NUCLEOTIDE SEQUENCE [LARGE SCALE GENOMIC DNA]</scope>
    <source>
        <strain evidence="2">LF1</strain>
    </source>
</reference>
<keyword evidence="2" id="KW-1185">Reference proteome</keyword>
<dbReference type="InterPro" id="IPR021607">
    <property type="entry name" value="DUF3224"/>
</dbReference>
<dbReference type="RefSeq" id="WP_090639089.1">
    <property type="nucleotide sequence ID" value="NZ_CVRB01000005.1"/>
</dbReference>
<organism evidence="1 2">
    <name type="scientific">Neobacillus massiliamazoniensis</name>
    <dbReference type="NCBI Taxonomy" id="1499688"/>
    <lineage>
        <taxon>Bacteria</taxon>
        <taxon>Bacillati</taxon>
        <taxon>Bacillota</taxon>
        <taxon>Bacilli</taxon>
        <taxon>Bacillales</taxon>
        <taxon>Bacillaceae</taxon>
        <taxon>Neobacillus</taxon>
    </lineage>
</organism>
<dbReference type="Gene3D" id="2.40.350.10">
    <property type="entry name" value="SO1590-like"/>
    <property type="match status" value="1"/>
</dbReference>
<dbReference type="EMBL" id="CVRB01000005">
    <property type="protein sequence ID" value="CRK84797.1"/>
    <property type="molecule type" value="Genomic_DNA"/>
</dbReference>
<name>A0A0U1P3G6_9BACI</name>
<protein>
    <recommendedName>
        <fullName evidence="3">PbsX family transcriptional regulator</fullName>
    </recommendedName>
</protein>
<evidence type="ECO:0000313" key="1">
    <source>
        <dbReference type="EMBL" id="CRK84797.1"/>
    </source>
</evidence>
<dbReference type="AlphaFoldDB" id="A0A0U1P3G6"/>
<dbReference type="Proteomes" id="UP000199087">
    <property type="component" value="Unassembled WGS sequence"/>
</dbReference>
<dbReference type="OrthoDB" id="2855414at2"/>
<sequence length="131" mass="14705">MEVTFTVSKWAEKPVDDSRKDFPINIAHVEYDIEGELNGKAFVEYLLYYVESSVDDGHLATSKISGFLHFEGTYKGKKGTFTAIEQGIFDKGNLDSPGTIIKATGDLESLKGSYYYKFTGQTSKMILDFNF</sequence>
<dbReference type="Pfam" id="PF11528">
    <property type="entry name" value="DUF3224"/>
    <property type="match status" value="1"/>
</dbReference>
<dbReference type="InterPro" id="IPR023159">
    <property type="entry name" value="SO1590-like_sf"/>
</dbReference>
<dbReference type="SUPFAM" id="SSF159238">
    <property type="entry name" value="SO1590-like"/>
    <property type="match status" value="1"/>
</dbReference>